<dbReference type="Pfam" id="PF21834">
    <property type="entry name" value="DUF6894"/>
    <property type="match status" value="1"/>
</dbReference>
<reference evidence="2 3" key="1">
    <citation type="journal article" date="2019" name="Syst. Appl. Microbiol.">
        <title>Microvirga tunisiensis sp. nov., a root nodule symbiotic bacterium isolated from Lupinus micranthus and L. luteus grown in Northern Tunisia.</title>
        <authorList>
            <person name="Msaddak A."/>
            <person name="Rejili M."/>
            <person name="Duran D."/>
            <person name="Mars M."/>
            <person name="Palacios J.M."/>
            <person name="Ruiz-Argueso T."/>
            <person name="Rey L."/>
            <person name="Imperial J."/>
        </authorList>
    </citation>
    <scope>NUCLEOTIDE SEQUENCE [LARGE SCALE GENOMIC DNA]</scope>
    <source>
        <strain evidence="2 3">Lmie10</strain>
    </source>
</reference>
<keyword evidence="3" id="KW-1185">Reference proteome</keyword>
<evidence type="ECO:0000259" key="1">
    <source>
        <dbReference type="Pfam" id="PF21834"/>
    </source>
</evidence>
<sequence length="89" mass="10058">MPRYYFHVIDGRSIIDNEGSELAGLWQARVEAIQLAGAILRDEDDTFWKGEQWHMNVTDASGRSVLKLHFSADDPGIAPDEDREIETLA</sequence>
<dbReference type="OrthoDB" id="8244332at2"/>
<dbReference type="AlphaFoldDB" id="A0A5N7MWE2"/>
<dbReference type="EMBL" id="VOSK01000590">
    <property type="protein sequence ID" value="MPR31228.1"/>
    <property type="molecule type" value="Genomic_DNA"/>
</dbReference>
<evidence type="ECO:0000313" key="3">
    <source>
        <dbReference type="Proteomes" id="UP000403266"/>
    </source>
</evidence>
<comment type="caution">
    <text evidence="2">The sequence shown here is derived from an EMBL/GenBank/DDBJ whole genome shotgun (WGS) entry which is preliminary data.</text>
</comment>
<accession>A0A5N7MWE2</accession>
<feature type="domain" description="DUF6894" evidence="1">
    <location>
        <begin position="3"/>
        <end position="71"/>
    </location>
</feature>
<evidence type="ECO:0000313" key="2">
    <source>
        <dbReference type="EMBL" id="MPR31228.1"/>
    </source>
</evidence>
<organism evidence="2 3">
    <name type="scientific">Microvirga tunisiensis</name>
    <dbReference type="NCBI Taxonomy" id="2108360"/>
    <lineage>
        <taxon>Bacteria</taxon>
        <taxon>Pseudomonadati</taxon>
        <taxon>Pseudomonadota</taxon>
        <taxon>Alphaproteobacteria</taxon>
        <taxon>Hyphomicrobiales</taxon>
        <taxon>Methylobacteriaceae</taxon>
        <taxon>Microvirga</taxon>
    </lineage>
</organism>
<proteinExistence type="predicted"/>
<dbReference type="InterPro" id="IPR054189">
    <property type="entry name" value="DUF6894"/>
</dbReference>
<protein>
    <recommendedName>
        <fullName evidence="1">DUF6894 domain-containing protein</fullName>
    </recommendedName>
</protein>
<name>A0A5N7MWE2_9HYPH</name>
<dbReference type="Proteomes" id="UP000403266">
    <property type="component" value="Unassembled WGS sequence"/>
</dbReference>
<dbReference type="RefSeq" id="WP_152718427.1">
    <property type="nucleotide sequence ID" value="NZ_VOSJ01000629.1"/>
</dbReference>
<gene>
    <name evidence="2" type="ORF">FS320_41690</name>
</gene>